<dbReference type="GO" id="GO:0003700">
    <property type="term" value="F:DNA-binding transcription factor activity"/>
    <property type="evidence" value="ECO:0007669"/>
    <property type="project" value="InterPro"/>
</dbReference>
<dbReference type="Pfam" id="PF00126">
    <property type="entry name" value="HTH_1"/>
    <property type="match status" value="1"/>
</dbReference>
<keyword evidence="2" id="KW-0805">Transcription regulation</keyword>
<feature type="domain" description="HTH lysR-type" evidence="5">
    <location>
        <begin position="52"/>
        <end position="109"/>
    </location>
</feature>
<dbReference type="PRINTS" id="PR00039">
    <property type="entry name" value="HTHLYSR"/>
</dbReference>
<evidence type="ECO:0000259" key="5">
    <source>
        <dbReference type="PROSITE" id="PS50931"/>
    </source>
</evidence>
<gene>
    <name evidence="6" type="ORF">PTE31013_00157</name>
</gene>
<dbReference type="PANTHER" id="PTHR30579">
    <property type="entry name" value="TRANSCRIPTIONAL REGULATOR"/>
    <property type="match status" value="1"/>
</dbReference>
<dbReference type="GO" id="GO:0003677">
    <property type="term" value="F:DNA binding"/>
    <property type="evidence" value="ECO:0007669"/>
    <property type="project" value="UniProtKB-KW"/>
</dbReference>
<dbReference type="SUPFAM" id="SSF53850">
    <property type="entry name" value="Periplasmic binding protein-like II"/>
    <property type="match status" value="1"/>
</dbReference>
<protein>
    <submittedName>
        <fullName evidence="6">LysR family transcriptional regulator</fullName>
    </submittedName>
</protein>
<dbReference type="Gene3D" id="3.40.190.10">
    <property type="entry name" value="Periplasmic binding protein-like II"/>
    <property type="match status" value="2"/>
</dbReference>
<dbReference type="PANTHER" id="PTHR30579:SF7">
    <property type="entry name" value="HTH-TYPE TRANSCRIPTIONAL REGULATOR LRHA-RELATED"/>
    <property type="match status" value="1"/>
</dbReference>
<evidence type="ECO:0000256" key="1">
    <source>
        <dbReference type="ARBA" id="ARBA00009437"/>
    </source>
</evidence>
<name>A0A5E4RGZ9_9BURK</name>
<dbReference type="PROSITE" id="PS50931">
    <property type="entry name" value="HTH_LYSR"/>
    <property type="match status" value="1"/>
</dbReference>
<evidence type="ECO:0000313" key="7">
    <source>
        <dbReference type="Proteomes" id="UP000334380"/>
    </source>
</evidence>
<dbReference type="FunFam" id="1.10.10.10:FF:000001">
    <property type="entry name" value="LysR family transcriptional regulator"/>
    <property type="match status" value="1"/>
</dbReference>
<evidence type="ECO:0000313" key="6">
    <source>
        <dbReference type="EMBL" id="VVD62123.1"/>
    </source>
</evidence>
<comment type="similarity">
    <text evidence="1">Belongs to the LysR transcriptional regulatory family.</text>
</comment>
<keyword evidence="7" id="KW-1185">Reference proteome</keyword>
<dbReference type="InterPro" id="IPR036388">
    <property type="entry name" value="WH-like_DNA-bd_sf"/>
</dbReference>
<keyword evidence="3" id="KW-0238">DNA-binding</keyword>
<reference evidence="6 7" key="1">
    <citation type="submission" date="2019-08" db="EMBL/GenBank/DDBJ databases">
        <authorList>
            <person name="Peeters C."/>
        </authorList>
    </citation>
    <scope>NUCLEOTIDE SEQUENCE [LARGE SCALE GENOMIC DNA]</scope>
    <source>
        <strain evidence="6 7">LMG 31013</strain>
    </source>
</reference>
<dbReference type="EMBL" id="CABPRU010000001">
    <property type="protein sequence ID" value="VVD62123.1"/>
    <property type="molecule type" value="Genomic_DNA"/>
</dbReference>
<dbReference type="Gene3D" id="1.10.10.10">
    <property type="entry name" value="Winged helix-like DNA-binding domain superfamily/Winged helix DNA-binding domain"/>
    <property type="match status" value="1"/>
</dbReference>
<dbReference type="Pfam" id="PF03466">
    <property type="entry name" value="LysR_substrate"/>
    <property type="match status" value="1"/>
</dbReference>
<evidence type="ECO:0000256" key="3">
    <source>
        <dbReference type="ARBA" id="ARBA00023125"/>
    </source>
</evidence>
<dbReference type="Proteomes" id="UP000334380">
    <property type="component" value="Unassembled WGS sequence"/>
</dbReference>
<dbReference type="AlphaFoldDB" id="A0A5E4RGZ9"/>
<sequence>MKRIVRVDIASEKRENSMPYIVFSESTTTVTARYPRHQRDAIPRAAMNARAFDLTQLRTFIAIHDAGSISAAAEQIFLSQSTVSEQLQKLEARAGQSLLVRSRKGMRPTPAGTRLLSYARQISALSEAAFEDLQGVLLDGELRIAITDYYRPHDVGRVLKRFTSLYPRLRLHVSAMQSAQIERTALTGEQFDVGLVLRLMNEDVGRGAKALGYRTPGTLVRRERLVWAMSSTLAEPLGEPLPLVTLPPSCALQSLVLGVLERHNVPYRISHSAAGVAGMQLALGAGLGISCLNESALTPDLVVCPPSLGLPSLPRAEFHLLPGRADETDLIRHARNALLRLFA</sequence>
<accession>A0A5E4RGZ9</accession>
<dbReference type="InterPro" id="IPR005119">
    <property type="entry name" value="LysR_subst-bd"/>
</dbReference>
<dbReference type="InterPro" id="IPR050176">
    <property type="entry name" value="LTTR"/>
</dbReference>
<dbReference type="InterPro" id="IPR000847">
    <property type="entry name" value="LysR_HTH_N"/>
</dbReference>
<keyword evidence="4" id="KW-0804">Transcription</keyword>
<dbReference type="InterPro" id="IPR036390">
    <property type="entry name" value="WH_DNA-bd_sf"/>
</dbReference>
<dbReference type="SUPFAM" id="SSF46785">
    <property type="entry name" value="Winged helix' DNA-binding domain"/>
    <property type="match status" value="1"/>
</dbReference>
<organism evidence="6 7">
    <name type="scientific">Pandoraea terrigena</name>
    <dbReference type="NCBI Taxonomy" id="2508292"/>
    <lineage>
        <taxon>Bacteria</taxon>
        <taxon>Pseudomonadati</taxon>
        <taxon>Pseudomonadota</taxon>
        <taxon>Betaproteobacteria</taxon>
        <taxon>Burkholderiales</taxon>
        <taxon>Burkholderiaceae</taxon>
        <taxon>Pandoraea</taxon>
    </lineage>
</organism>
<evidence type="ECO:0000256" key="4">
    <source>
        <dbReference type="ARBA" id="ARBA00023163"/>
    </source>
</evidence>
<proteinExistence type="inferred from homology"/>
<evidence type="ECO:0000256" key="2">
    <source>
        <dbReference type="ARBA" id="ARBA00023015"/>
    </source>
</evidence>